<accession>A0A9N8WNT0</accession>
<sequence>AKKPAIFRAINQKNYTPDELHLLLRISDILMECFFNNLTKQKEFKKKLKPTIEAAFKDLSIRLEFFKSEIYQYKVDAENWVRTFCYPTQGYINFLQNPGLYRKANVTPYMHVFAKHVPLFMQQLKAKGLSLQIFSTSSIEKKNHNRGTIMGGGNKEKSVIYDIMSYENRQLFYLTNSIPKEITARNIDANNKENIAFISNLAKNN</sequence>
<keyword evidence="2" id="KW-1185">Reference proteome</keyword>
<evidence type="ECO:0000313" key="1">
    <source>
        <dbReference type="EMBL" id="CAG8491247.1"/>
    </source>
</evidence>
<dbReference type="OrthoDB" id="2416168at2759"/>
<organism evidence="1 2">
    <name type="scientific">Cetraspora pellucida</name>
    <dbReference type="NCBI Taxonomy" id="1433469"/>
    <lineage>
        <taxon>Eukaryota</taxon>
        <taxon>Fungi</taxon>
        <taxon>Fungi incertae sedis</taxon>
        <taxon>Mucoromycota</taxon>
        <taxon>Glomeromycotina</taxon>
        <taxon>Glomeromycetes</taxon>
        <taxon>Diversisporales</taxon>
        <taxon>Gigasporaceae</taxon>
        <taxon>Cetraspora</taxon>
    </lineage>
</organism>
<reference evidence="1" key="1">
    <citation type="submission" date="2021-06" db="EMBL/GenBank/DDBJ databases">
        <authorList>
            <person name="Kallberg Y."/>
            <person name="Tangrot J."/>
            <person name="Rosling A."/>
        </authorList>
    </citation>
    <scope>NUCLEOTIDE SEQUENCE</scope>
    <source>
        <strain evidence="1">FL966</strain>
    </source>
</reference>
<feature type="non-terminal residue" evidence="1">
    <location>
        <position position="205"/>
    </location>
</feature>
<evidence type="ECO:0000313" key="2">
    <source>
        <dbReference type="Proteomes" id="UP000789759"/>
    </source>
</evidence>
<comment type="caution">
    <text evidence="1">The sequence shown here is derived from an EMBL/GenBank/DDBJ whole genome shotgun (WGS) entry which is preliminary data.</text>
</comment>
<dbReference type="EMBL" id="CAJVQA010000801">
    <property type="protein sequence ID" value="CAG8491247.1"/>
    <property type="molecule type" value="Genomic_DNA"/>
</dbReference>
<dbReference type="AlphaFoldDB" id="A0A9N8WNT0"/>
<proteinExistence type="predicted"/>
<protein>
    <submittedName>
        <fullName evidence="1">21518_t:CDS:1</fullName>
    </submittedName>
</protein>
<dbReference type="Proteomes" id="UP000789759">
    <property type="component" value="Unassembled WGS sequence"/>
</dbReference>
<gene>
    <name evidence="1" type="ORF">CPELLU_LOCUS1992</name>
</gene>
<name>A0A9N8WNT0_9GLOM</name>